<evidence type="ECO:0000313" key="2">
    <source>
        <dbReference type="EMBL" id="VTZ63454.1"/>
    </source>
</evidence>
<evidence type="ECO:0000256" key="1">
    <source>
        <dbReference type="SAM" id="MobiDB-lite"/>
    </source>
</evidence>
<reference evidence="2" key="1">
    <citation type="submission" date="2019-06" db="EMBL/GenBank/DDBJ databases">
        <authorList>
            <person name="Le Quere A."/>
            <person name="Colella S."/>
        </authorList>
    </citation>
    <scope>NUCLEOTIDE SEQUENCE</scope>
    <source>
        <strain evidence="2">EmedicaeMD41</strain>
    </source>
</reference>
<organism evidence="2">
    <name type="scientific">Sinorhizobium medicae</name>
    <dbReference type="NCBI Taxonomy" id="110321"/>
    <lineage>
        <taxon>Bacteria</taxon>
        <taxon>Pseudomonadati</taxon>
        <taxon>Pseudomonadota</taxon>
        <taxon>Alphaproteobacteria</taxon>
        <taxon>Hyphomicrobiales</taxon>
        <taxon>Rhizobiaceae</taxon>
        <taxon>Sinorhizobium/Ensifer group</taxon>
        <taxon>Sinorhizobium</taxon>
    </lineage>
</organism>
<proteinExistence type="predicted"/>
<dbReference type="EMBL" id="CABFNB010000118">
    <property type="protein sequence ID" value="VTZ63454.1"/>
    <property type="molecule type" value="Genomic_DNA"/>
</dbReference>
<dbReference type="AlphaFoldDB" id="A0A508X136"/>
<name>A0A508X136_9HYPH</name>
<accession>A0A508X136</accession>
<protein>
    <submittedName>
        <fullName evidence="2">Uncharacterized protein</fullName>
    </submittedName>
</protein>
<sequence length="92" mass="9960">MSGPPPASDFEALERSGDDRVSHRQNSELPGVENCATTIRIVLGRVRCLGRDALGEQMFPVHLERLDAAPSACSVSGGEPCHGQPCPFIRFR</sequence>
<dbReference type="Proteomes" id="UP000507954">
    <property type="component" value="Unassembled WGS sequence"/>
</dbReference>
<feature type="region of interest" description="Disordered" evidence="1">
    <location>
        <begin position="1"/>
        <end position="29"/>
    </location>
</feature>
<feature type="compositionally biased region" description="Basic and acidic residues" evidence="1">
    <location>
        <begin position="12"/>
        <end position="26"/>
    </location>
</feature>
<gene>
    <name evidence="2" type="ORF">EMEDMD4_500010</name>
</gene>